<dbReference type="InterPro" id="IPR022742">
    <property type="entry name" value="Hydrolase_4"/>
</dbReference>
<dbReference type="Gene3D" id="3.40.50.1820">
    <property type="entry name" value="alpha/beta hydrolase"/>
    <property type="match status" value="1"/>
</dbReference>
<organism evidence="2 3">
    <name type="scientific">Asticcacaulis machinosus</name>
    <dbReference type="NCBI Taxonomy" id="2984211"/>
    <lineage>
        <taxon>Bacteria</taxon>
        <taxon>Pseudomonadati</taxon>
        <taxon>Pseudomonadota</taxon>
        <taxon>Alphaproteobacteria</taxon>
        <taxon>Caulobacterales</taxon>
        <taxon>Caulobacteraceae</taxon>
        <taxon>Asticcacaulis</taxon>
    </lineage>
</organism>
<name>A0ABT5HF42_9CAUL</name>
<dbReference type="EMBL" id="JAQQKV010000001">
    <property type="protein sequence ID" value="MDC7674878.1"/>
    <property type="molecule type" value="Genomic_DNA"/>
</dbReference>
<comment type="caution">
    <text evidence="2">The sequence shown here is derived from an EMBL/GenBank/DDBJ whole genome shotgun (WGS) entry which is preliminary data.</text>
</comment>
<feature type="domain" description="Serine aminopeptidase S33" evidence="1">
    <location>
        <begin position="91"/>
        <end position="218"/>
    </location>
</feature>
<reference evidence="2 3" key="1">
    <citation type="submission" date="2023-01" db="EMBL/GenBank/DDBJ databases">
        <title>Novel species of the genus Asticcacaulis isolated from rivers.</title>
        <authorList>
            <person name="Lu H."/>
        </authorList>
    </citation>
    <scope>NUCLEOTIDE SEQUENCE [LARGE SCALE GENOMIC DNA]</scope>
    <source>
        <strain evidence="2 3">LKC15W</strain>
    </source>
</reference>
<evidence type="ECO:0000313" key="2">
    <source>
        <dbReference type="EMBL" id="MDC7674878.1"/>
    </source>
</evidence>
<proteinExistence type="predicted"/>
<keyword evidence="3" id="KW-1185">Reference proteome</keyword>
<keyword evidence="2" id="KW-0378">Hydrolase</keyword>
<dbReference type="SUPFAM" id="SSF53474">
    <property type="entry name" value="alpha/beta-Hydrolases"/>
    <property type="match status" value="1"/>
</dbReference>
<dbReference type="Proteomes" id="UP001218579">
    <property type="component" value="Unassembled WGS sequence"/>
</dbReference>
<dbReference type="Pfam" id="PF12146">
    <property type="entry name" value="Hydrolase_4"/>
    <property type="match status" value="1"/>
</dbReference>
<sequence>MRLLPAIVALTMLCAAGCDKKQGDTSHPSDKAFADSQIPPGLSPQYFPPAGFVWSGFKSGNLPEARYGVAAPPTNPGTDILIVADARFPAEAYFELARDLISLNYTVWIYEAPGQGGSGRYFLQGDQIHTPDFNHSVQAVEDLIVKVIRPSSRRPVYVVGTGTGALTALLIDPKTIPVGGVIAYSPYLRPPESAPTIWRGEDVPIEAWAQTAHKWQRANPDLRLRAVSQTWQTEMDKAVGSVTSPGLKGLNFGREAPRRLIITGEEAAPSNDIGRMCAGIKICSIKRILKNKDLSAEIKKFIEQTQSQTKLH</sequence>
<dbReference type="InterPro" id="IPR029058">
    <property type="entry name" value="AB_hydrolase_fold"/>
</dbReference>
<gene>
    <name evidence="2" type="ORF">PQU98_01945</name>
</gene>
<dbReference type="GO" id="GO:0016787">
    <property type="term" value="F:hydrolase activity"/>
    <property type="evidence" value="ECO:0007669"/>
    <property type="project" value="UniProtKB-KW"/>
</dbReference>
<evidence type="ECO:0000259" key="1">
    <source>
        <dbReference type="Pfam" id="PF12146"/>
    </source>
</evidence>
<protein>
    <submittedName>
        <fullName evidence="2">Alpha/beta fold hydrolase</fullName>
    </submittedName>
</protein>
<evidence type="ECO:0000313" key="3">
    <source>
        <dbReference type="Proteomes" id="UP001218579"/>
    </source>
</evidence>
<dbReference type="RefSeq" id="WP_272743190.1">
    <property type="nucleotide sequence ID" value="NZ_JAQQKV010000001.1"/>
</dbReference>
<accession>A0ABT5HF42</accession>